<feature type="region of interest" description="Disordered" evidence="1">
    <location>
        <begin position="97"/>
        <end position="129"/>
    </location>
</feature>
<dbReference type="GO" id="GO:0006310">
    <property type="term" value="P:DNA recombination"/>
    <property type="evidence" value="ECO:0007669"/>
    <property type="project" value="UniProtKB-ARBA"/>
</dbReference>
<dbReference type="GO" id="GO:0061982">
    <property type="term" value="P:meiosis I cell cycle process"/>
    <property type="evidence" value="ECO:0007669"/>
    <property type="project" value="UniProtKB-ARBA"/>
</dbReference>
<feature type="compositionally biased region" description="Polar residues" evidence="1">
    <location>
        <begin position="105"/>
        <end position="118"/>
    </location>
</feature>
<evidence type="ECO:0000313" key="3">
    <source>
        <dbReference type="EMBL" id="KAI3402907.2"/>
    </source>
</evidence>
<evidence type="ECO:0000256" key="1">
    <source>
        <dbReference type="SAM" id="MobiDB-lite"/>
    </source>
</evidence>
<proteinExistence type="predicted"/>
<protein>
    <submittedName>
        <fullName evidence="3">EME1</fullName>
    </submittedName>
</protein>
<feature type="compositionally biased region" description="Low complexity" evidence="1">
    <location>
        <begin position="507"/>
        <end position="517"/>
    </location>
</feature>
<feature type="region of interest" description="Disordered" evidence="1">
    <location>
        <begin position="21"/>
        <end position="68"/>
    </location>
</feature>
<feature type="compositionally biased region" description="Basic and acidic residues" evidence="1">
    <location>
        <begin position="525"/>
        <end position="542"/>
    </location>
</feature>
<dbReference type="GO" id="GO:0003677">
    <property type="term" value="F:DNA binding"/>
    <property type="evidence" value="ECO:0007669"/>
    <property type="project" value="InterPro"/>
</dbReference>
<dbReference type="Gene3D" id="3.40.50.10130">
    <property type="match status" value="1"/>
</dbReference>
<dbReference type="AlphaFoldDB" id="A0AAI9STS0"/>
<evidence type="ECO:0000259" key="2">
    <source>
        <dbReference type="Pfam" id="PF02732"/>
    </source>
</evidence>
<feature type="region of interest" description="Disordered" evidence="1">
    <location>
        <begin position="288"/>
        <end position="327"/>
    </location>
</feature>
<feature type="compositionally biased region" description="Polar residues" evidence="1">
    <location>
        <begin position="288"/>
        <end position="308"/>
    </location>
</feature>
<feature type="compositionally biased region" description="Basic and acidic residues" evidence="1">
    <location>
        <begin position="494"/>
        <end position="504"/>
    </location>
</feature>
<feature type="compositionally biased region" description="Pro residues" evidence="1">
    <location>
        <begin position="47"/>
        <end position="57"/>
    </location>
</feature>
<comment type="caution">
    <text evidence="3">The sequence shown here is derived from an EMBL/GenBank/DDBJ whole genome shotgun (WGS) entry which is preliminary data.</text>
</comment>
<sequence>MDARSKLSPRMSMVMRGVNSELDSGMSQSPNSLIFTKHKRILINQPPSSPPPPPPPLNLNGSRKSRHQQIVAADPNHTLQSDSNNCSSHQKEDILPALSSSSSSGQPQVQVTETTSIDNVFPPARSTPQRCSVYTSASSSSIQAADATTTTTTAPFETASEIIQLSIESNINVQHQSTPSTNTQALFVHSSYLQSGYSTATSANTTAYHRHLINEELSDSSQIVVINPGQEYQDANSTTIISNTSILPQILTTHENKNNALPYKFESNSTTQVIETNKVYTTNTLPTQHVASPSNSAYHAATGTSSPSPLKPPISDNHSTHPLKAQRQQVHLPHQEVSFQFTSNTIDAPQKKLTNTTCTAMSVQNGINANKNSSLNATSKNVSDLDPGSEPRSFGKKNKEDECLEKSILGKEEYLLNEVEEVNKDDNLKQESQNLTSINCSLDATQLDNHHPSNMQIVSSRLYKSEKAYQRKELTTPIKTYIEIFDSSDDDGNDNERKEKEGEQPLKVSIESPIIIIDSDDDSDEKGKESLEKTSQKPREKVLPISSPVITDSNSISSLTHQKPIAIDPSSPSPSPSPSPSTTKTNAIASLLEASKSNLISKNYQSDSIVDSSFSFSNILDTNAAIASSSKPKNSKPLPTMPSFVQWLSSDEENDSEIFETRKLDENIDMAKKRSFETIQTKKTSQLLSNFSNLKEKSHSFSTSRLISHFERQPFELQQEQTNSKTSQTVSSKIAATLDTCRPQSVNVSGPLKGVENPIKRVRDVQHADSAPKNKKVKRSKTVTSLADLPQIDNFRYSIKELQEANKVNRKKEELYAEMEIWAGSKLFGLFQEYQEDLKSPINEISIDLPIIFWKRNVKAEYIKEKDYFIPCPPRKVLQRTFVLYYSAHDLITFLLSNTLKNEITASLQHLKERTTDKHHIIVMVEGYDQLINKIKAHRQRQFRSQVLYGPNVDEQKKKKKNQKKKSADNEQQQIAQYPEPQEIEKMINHAQLDLKVNIFTVRSRQESINWLNSFTYTISLSLYDKYERNEHLANLGNVRSGSDTKNTFLQSIQHFTRMTSSKAELLHDTHKSMYSLYCKFRTNGTLGKDVLGRNMVPPTVDSAMLNFFTSDDPNKVIT</sequence>
<dbReference type="GeneID" id="73381983"/>
<feature type="region of interest" description="Disordered" evidence="1">
    <location>
        <begin position="369"/>
        <end position="399"/>
    </location>
</feature>
<feature type="compositionally biased region" description="Polar residues" evidence="1">
    <location>
        <begin position="369"/>
        <end position="382"/>
    </location>
</feature>
<feature type="compositionally biased region" description="Polar residues" evidence="1">
    <location>
        <begin position="548"/>
        <end position="561"/>
    </location>
</feature>
<dbReference type="InterPro" id="IPR006166">
    <property type="entry name" value="ERCC4_domain"/>
</dbReference>
<dbReference type="Proteomes" id="UP001202479">
    <property type="component" value="Unassembled WGS sequence"/>
</dbReference>
<name>A0AAI9STS0_9ASCO</name>
<reference evidence="3" key="1">
    <citation type="journal article" date="2022" name="DNA Res.">
        <title>Genome analysis of five recently described species of the CUG-Ser clade uncovers Candida theae as a new hybrid lineage with pathogenic potential in the Candida parapsilosis species complex.</title>
        <authorList>
            <person name="Mixao V."/>
            <person name="Del Olmo V."/>
            <person name="Hegedusova E."/>
            <person name="Saus E."/>
            <person name="Pryszcz L."/>
            <person name="Cillingova A."/>
            <person name="Nosek J."/>
            <person name="Gabaldon T."/>
        </authorList>
    </citation>
    <scope>NUCLEOTIDE SEQUENCE</scope>
    <source>
        <strain evidence="3">CBS 10844</strain>
    </source>
</reference>
<feature type="region of interest" description="Disordered" evidence="1">
    <location>
        <begin position="485"/>
        <end position="584"/>
    </location>
</feature>
<dbReference type="GO" id="GO:0004518">
    <property type="term" value="F:nuclease activity"/>
    <property type="evidence" value="ECO:0007669"/>
    <property type="project" value="InterPro"/>
</dbReference>
<feature type="domain" description="ERCC4" evidence="2">
    <location>
        <begin position="852"/>
        <end position="1015"/>
    </location>
</feature>
<feature type="region of interest" description="Disordered" evidence="1">
    <location>
        <begin position="954"/>
        <end position="979"/>
    </location>
</feature>
<feature type="compositionally biased region" description="Polar residues" evidence="1">
    <location>
        <begin position="21"/>
        <end position="34"/>
    </location>
</feature>
<accession>A0AAI9STS0</accession>
<evidence type="ECO:0000313" key="4">
    <source>
        <dbReference type="Proteomes" id="UP001202479"/>
    </source>
</evidence>
<dbReference type="Pfam" id="PF02732">
    <property type="entry name" value="ERCC4"/>
    <property type="match status" value="1"/>
</dbReference>
<keyword evidence="4" id="KW-1185">Reference proteome</keyword>
<dbReference type="EMBL" id="JAHUZD010000140">
    <property type="protein sequence ID" value="KAI3402907.2"/>
    <property type="molecule type" value="Genomic_DNA"/>
</dbReference>
<dbReference type="RefSeq" id="XP_049178654.1">
    <property type="nucleotide sequence ID" value="XM_049325799.1"/>
</dbReference>
<organism evidence="3 4">
    <name type="scientific">Candida oxycetoniae</name>
    <dbReference type="NCBI Taxonomy" id="497107"/>
    <lineage>
        <taxon>Eukaryota</taxon>
        <taxon>Fungi</taxon>
        <taxon>Dikarya</taxon>
        <taxon>Ascomycota</taxon>
        <taxon>Saccharomycotina</taxon>
        <taxon>Pichiomycetes</taxon>
        <taxon>Debaryomycetaceae</taxon>
        <taxon>Candida/Lodderomyces clade</taxon>
        <taxon>Candida</taxon>
    </lineage>
</organism>
<gene>
    <name evidence="3" type="ORF">KGF56_004368</name>
</gene>